<dbReference type="AlphaFoldDB" id="A0A4D9DR06"/>
<reference evidence="2 3" key="1">
    <citation type="submission" date="2019-04" db="EMBL/GenBank/DDBJ databases">
        <title>Draft genome of the big-headed turtle Platysternon megacephalum.</title>
        <authorList>
            <person name="Gong S."/>
        </authorList>
    </citation>
    <scope>NUCLEOTIDE SEQUENCE [LARGE SCALE GENOMIC DNA]</scope>
    <source>
        <strain evidence="2">DO16091913</strain>
        <tissue evidence="2">Muscle</tissue>
    </source>
</reference>
<dbReference type="GO" id="GO:0003743">
    <property type="term" value="F:translation initiation factor activity"/>
    <property type="evidence" value="ECO:0007669"/>
    <property type="project" value="UniProtKB-KW"/>
</dbReference>
<feature type="region of interest" description="Disordered" evidence="1">
    <location>
        <begin position="1"/>
        <end position="37"/>
    </location>
</feature>
<evidence type="ECO:0000256" key="1">
    <source>
        <dbReference type="SAM" id="MobiDB-lite"/>
    </source>
</evidence>
<sequence length="102" mass="11130">MDKVTRDKAIEMTEKNPMSSYNGSQQAPKGKSEREKAAEIRTVAANANGQQGATLGEGSHAIKGDKQNIWSITLKSACIQNVKDFHHQNIQQARIKGGKLPI</sequence>
<reference evidence="2 3" key="2">
    <citation type="submission" date="2019-04" db="EMBL/GenBank/DDBJ databases">
        <title>The genome sequence of big-headed turtle.</title>
        <authorList>
            <person name="Gong S."/>
        </authorList>
    </citation>
    <scope>NUCLEOTIDE SEQUENCE [LARGE SCALE GENOMIC DNA]</scope>
    <source>
        <strain evidence="2">DO16091913</strain>
        <tissue evidence="2">Muscle</tissue>
    </source>
</reference>
<dbReference type="Proteomes" id="UP000297703">
    <property type="component" value="Unassembled WGS sequence"/>
</dbReference>
<accession>A0A4D9DR06</accession>
<proteinExistence type="predicted"/>
<feature type="compositionally biased region" description="Polar residues" evidence="1">
    <location>
        <begin position="16"/>
        <end position="27"/>
    </location>
</feature>
<evidence type="ECO:0000313" key="2">
    <source>
        <dbReference type="EMBL" id="TFK00106.1"/>
    </source>
</evidence>
<keyword evidence="2" id="KW-0396">Initiation factor</keyword>
<evidence type="ECO:0000313" key="3">
    <source>
        <dbReference type="Proteomes" id="UP000297703"/>
    </source>
</evidence>
<keyword evidence="2" id="KW-0648">Protein biosynthesis</keyword>
<keyword evidence="3" id="KW-1185">Reference proteome</keyword>
<feature type="compositionally biased region" description="Basic and acidic residues" evidence="1">
    <location>
        <begin position="1"/>
        <end position="14"/>
    </location>
</feature>
<comment type="caution">
    <text evidence="2">The sequence shown here is derived from an EMBL/GenBank/DDBJ whole genome shotgun (WGS) entry which is preliminary data.</text>
</comment>
<organism evidence="2 3">
    <name type="scientific">Platysternon megacephalum</name>
    <name type="common">big-headed turtle</name>
    <dbReference type="NCBI Taxonomy" id="55544"/>
    <lineage>
        <taxon>Eukaryota</taxon>
        <taxon>Metazoa</taxon>
        <taxon>Chordata</taxon>
        <taxon>Craniata</taxon>
        <taxon>Vertebrata</taxon>
        <taxon>Euteleostomi</taxon>
        <taxon>Archelosauria</taxon>
        <taxon>Testudinata</taxon>
        <taxon>Testudines</taxon>
        <taxon>Cryptodira</taxon>
        <taxon>Durocryptodira</taxon>
        <taxon>Testudinoidea</taxon>
        <taxon>Platysternidae</taxon>
        <taxon>Platysternon</taxon>
    </lineage>
</organism>
<protein>
    <submittedName>
        <fullName evidence="2">Eukaryotic translation initiation factor 2 subunit 2</fullName>
    </submittedName>
</protein>
<dbReference type="EMBL" id="QXTE01000287">
    <property type="protein sequence ID" value="TFK00106.1"/>
    <property type="molecule type" value="Genomic_DNA"/>
</dbReference>
<name>A0A4D9DR06_9SAUR</name>
<gene>
    <name evidence="2" type="ORF">DR999_PMT17805</name>
</gene>